<keyword evidence="3 15" id="KW-0812">Transmembrane</keyword>
<dbReference type="OMA" id="GFNTYYW"/>
<dbReference type="InParanoid" id="A0A1D6LY10"/>
<dbReference type="InterPro" id="IPR032630">
    <property type="entry name" value="P_typ_ATPase_c"/>
</dbReference>
<keyword evidence="8 15" id="KW-1278">Translocase</keyword>
<evidence type="ECO:0000256" key="10">
    <source>
        <dbReference type="ARBA" id="ARBA00023136"/>
    </source>
</evidence>
<comment type="catalytic activity">
    <reaction evidence="11 15">
        <text>ATP + H2O + phospholipidSide 1 = ADP + phosphate + phospholipidSide 2.</text>
        <dbReference type="EC" id="7.6.2.1"/>
    </reaction>
</comment>
<dbReference type="SUPFAM" id="SSF81660">
    <property type="entry name" value="Metal cation-transporting ATPase, ATP-binding domain N"/>
    <property type="match status" value="1"/>
</dbReference>
<feature type="binding site" evidence="14">
    <location>
        <position position="899"/>
    </location>
    <ligand>
        <name>Mg(2+)</name>
        <dbReference type="ChEBI" id="CHEBI:18420"/>
    </ligand>
</feature>
<feature type="binding site" evidence="14">
    <location>
        <position position="429"/>
    </location>
    <ligand>
        <name>Mg(2+)</name>
        <dbReference type="ChEBI" id="CHEBI:18420"/>
    </ligand>
</feature>
<feature type="transmembrane region" description="Helical" evidence="15">
    <location>
        <begin position="960"/>
        <end position="977"/>
    </location>
</feature>
<feature type="binding site" evidence="13">
    <location>
        <position position="763"/>
    </location>
    <ligand>
        <name>ATP</name>
        <dbReference type="ChEBI" id="CHEBI:30616"/>
    </ligand>
</feature>
<dbReference type="PANTHER" id="PTHR24092">
    <property type="entry name" value="PROBABLE PHOSPHOLIPID-TRANSPORTING ATPASE"/>
    <property type="match status" value="1"/>
</dbReference>
<evidence type="ECO:0000256" key="2">
    <source>
        <dbReference type="ARBA" id="ARBA00008109"/>
    </source>
</evidence>
<dbReference type="GO" id="GO:0016887">
    <property type="term" value="F:ATP hydrolysis activity"/>
    <property type="evidence" value="ECO:0007669"/>
    <property type="project" value="InterPro"/>
</dbReference>
<name>A0A1D6LY10_MAIZE</name>
<dbReference type="PROSITE" id="PS00154">
    <property type="entry name" value="ATPASE_E1_E2"/>
    <property type="match status" value="1"/>
</dbReference>
<dbReference type="InterPro" id="IPR001757">
    <property type="entry name" value="P_typ_ATPase"/>
</dbReference>
<dbReference type="EC" id="7.6.2.1" evidence="15"/>
<comment type="similarity">
    <text evidence="2 15">Belongs to the cation transport ATPase (P-type) (TC 3.A.3) family. Type IV subfamily.</text>
</comment>
<feature type="binding site" evidence="13">
    <location>
        <position position="764"/>
    </location>
    <ligand>
        <name>ATP</name>
        <dbReference type="ChEBI" id="CHEBI:30616"/>
    </ligand>
</feature>
<dbReference type="GO" id="GO:0005524">
    <property type="term" value="F:ATP binding"/>
    <property type="evidence" value="ECO:0007669"/>
    <property type="project" value="UniProtKB-UniRule"/>
</dbReference>
<dbReference type="GO" id="GO:0140326">
    <property type="term" value="F:ATPase-coupled intramembrane lipid transporter activity"/>
    <property type="evidence" value="ECO:0007669"/>
    <property type="project" value="UniProtKB-EC"/>
</dbReference>
<feature type="binding site" evidence="13">
    <location>
        <position position="879"/>
    </location>
    <ligand>
        <name>ATP</name>
        <dbReference type="ChEBI" id="CHEBI:30616"/>
    </ligand>
</feature>
<evidence type="ECO:0000256" key="4">
    <source>
        <dbReference type="ARBA" id="ARBA00022723"/>
    </source>
</evidence>
<dbReference type="SUPFAM" id="SSF81653">
    <property type="entry name" value="Calcium ATPase, transduction domain A"/>
    <property type="match status" value="1"/>
</dbReference>
<feature type="binding site" evidence="13">
    <location>
        <position position="903"/>
    </location>
    <ligand>
        <name>ATP</name>
        <dbReference type="ChEBI" id="CHEBI:30616"/>
    </ligand>
</feature>
<feature type="binding site" evidence="13">
    <location>
        <position position="429"/>
    </location>
    <ligand>
        <name>ATP</name>
        <dbReference type="ChEBI" id="CHEBI:30616"/>
    </ligand>
</feature>
<dbReference type="GO" id="GO:0000287">
    <property type="term" value="F:magnesium ion binding"/>
    <property type="evidence" value="ECO:0007669"/>
    <property type="project" value="UniProtKB-UniRule"/>
</dbReference>
<dbReference type="PRINTS" id="PR00119">
    <property type="entry name" value="CATATPASE"/>
</dbReference>
<dbReference type="Gene3D" id="2.70.150.10">
    <property type="entry name" value="Calcium-transporting ATPase, cytoplasmic transduction domain A"/>
    <property type="match status" value="1"/>
</dbReference>
<dbReference type="GO" id="GO:0015914">
    <property type="term" value="P:phospholipid transport"/>
    <property type="evidence" value="ECO:0007669"/>
    <property type="project" value="InterPro"/>
</dbReference>
<comment type="cofactor">
    <cofactor evidence="14">
        <name>Mg(2+)</name>
        <dbReference type="ChEBI" id="CHEBI:18420"/>
    </cofactor>
</comment>
<feature type="transmembrane region" description="Helical" evidence="15">
    <location>
        <begin position="107"/>
        <end position="124"/>
    </location>
</feature>
<dbReference type="InterPro" id="IPR044492">
    <property type="entry name" value="P_typ_ATPase_HD_dom"/>
</dbReference>
<feature type="transmembrane region" description="Helical" evidence="15">
    <location>
        <begin position="1146"/>
        <end position="1169"/>
    </location>
</feature>
<feature type="transmembrane region" description="Helical" evidence="15">
    <location>
        <begin position="1107"/>
        <end position="1126"/>
    </location>
</feature>
<keyword evidence="6 13" id="KW-0067">ATP-binding</keyword>
<dbReference type="CDD" id="cd02073">
    <property type="entry name" value="P-type_ATPase_APLT_Dnf-like"/>
    <property type="match status" value="1"/>
</dbReference>
<evidence type="ECO:0000256" key="9">
    <source>
        <dbReference type="ARBA" id="ARBA00022989"/>
    </source>
</evidence>
<dbReference type="EMBL" id="CM000782">
    <property type="protein sequence ID" value="AQK84043.1"/>
    <property type="molecule type" value="Genomic_DNA"/>
</dbReference>
<dbReference type="Pfam" id="PF16212">
    <property type="entry name" value="PhoLip_ATPase_C"/>
    <property type="match status" value="1"/>
</dbReference>
<dbReference type="InterPro" id="IPR018303">
    <property type="entry name" value="ATPase_P-typ_P_site"/>
</dbReference>
<feature type="transmembrane region" description="Helical" evidence="15">
    <location>
        <begin position="359"/>
        <end position="381"/>
    </location>
</feature>
<dbReference type="InterPro" id="IPR023299">
    <property type="entry name" value="ATPase_P-typ_cyto_dom_N"/>
</dbReference>
<dbReference type="SFLD" id="SFLDG00002">
    <property type="entry name" value="C1.7:_P-type_atpase_like"/>
    <property type="match status" value="1"/>
</dbReference>
<feature type="binding site" evidence="13">
    <location>
        <position position="544"/>
    </location>
    <ligand>
        <name>ATP</name>
        <dbReference type="ChEBI" id="CHEBI:30616"/>
    </ligand>
</feature>
<dbReference type="Gene3D" id="3.40.50.1000">
    <property type="entry name" value="HAD superfamily/HAD-like"/>
    <property type="match status" value="1"/>
</dbReference>
<dbReference type="InterPro" id="IPR023214">
    <property type="entry name" value="HAD_sf"/>
</dbReference>
<feature type="transmembrane region" description="Helical" evidence="15">
    <location>
        <begin position="989"/>
        <end position="1009"/>
    </location>
</feature>
<dbReference type="InterPro" id="IPR006539">
    <property type="entry name" value="P-type_ATPase_IV"/>
</dbReference>
<evidence type="ECO:0000259" key="17">
    <source>
        <dbReference type="Pfam" id="PF16212"/>
    </source>
</evidence>
<feature type="binding site" evidence="13">
    <location>
        <position position="614"/>
    </location>
    <ligand>
        <name>ATP</name>
        <dbReference type="ChEBI" id="CHEBI:30616"/>
    </ligand>
</feature>
<evidence type="ECO:0000256" key="1">
    <source>
        <dbReference type="ARBA" id="ARBA00004141"/>
    </source>
</evidence>
<feature type="binding site" evidence="13">
    <location>
        <position position="591"/>
    </location>
    <ligand>
        <name>ATP</name>
        <dbReference type="ChEBI" id="CHEBI:30616"/>
    </ligand>
</feature>
<feature type="binding site" evidence="14">
    <location>
        <position position="903"/>
    </location>
    <ligand>
        <name>Mg(2+)</name>
        <dbReference type="ChEBI" id="CHEBI:18420"/>
    </ligand>
</feature>
<gene>
    <name evidence="18" type="ORF">ZEAMMB73_Zm00001d037465</name>
</gene>
<feature type="domain" description="P-type ATPase N-terminal" evidence="16">
    <location>
        <begin position="41"/>
        <end position="106"/>
    </location>
</feature>
<dbReference type="GO" id="GO:0016020">
    <property type="term" value="C:membrane"/>
    <property type="evidence" value="ECO:0007669"/>
    <property type="project" value="UniProtKB-SubCell"/>
</dbReference>
<keyword evidence="9 15" id="KW-1133">Transmembrane helix</keyword>
<evidence type="ECO:0000256" key="5">
    <source>
        <dbReference type="ARBA" id="ARBA00022741"/>
    </source>
</evidence>
<feature type="binding site" evidence="13">
    <location>
        <position position="902"/>
    </location>
    <ligand>
        <name>ATP</name>
        <dbReference type="ChEBI" id="CHEBI:30616"/>
    </ligand>
</feature>
<evidence type="ECO:0000256" key="11">
    <source>
        <dbReference type="ARBA" id="ARBA00034036"/>
    </source>
</evidence>
<evidence type="ECO:0000256" key="12">
    <source>
        <dbReference type="PIRSR" id="PIRSR606539-1"/>
    </source>
</evidence>
<dbReference type="Gene3D" id="3.40.1110.10">
    <property type="entry name" value="Calcium-transporting ATPase, cytoplasmic domain N"/>
    <property type="match status" value="1"/>
</dbReference>
<feature type="transmembrane region" description="Helical" evidence="15">
    <location>
        <begin position="303"/>
        <end position="325"/>
    </location>
</feature>
<feature type="binding site" evidence="13">
    <location>
        <position position="428"/>
    </location>
    <ligand>
        <name>ATP</name>
        <dbReference type="ChEBI" id="CHEBI:30616"/>
    </ligand>
</feature>
<evidence type="ECO:0000259" key="16">
    <source>
        <dbReference type="Pfam" id="PF16209"/>
    </source>
</evidence>
<dbReference type="FunFam" id="3.40.50.1000:FF:000014">
    <property type="entry name" value="Phospholipid-transporting ATPase"/>
    <property type="match status" value="1"/>
</dbReference>
<feature type="domain" description="P-type ATPase C-terminal" evidence="17">
    <location>
        <begin position="925"/>
        <end position="1175"/>
    </location>
</feature>
<feature type="binding site" evidence="14">
    <location>
        <position position="427"/>
    </location>
    <ligand>
        <name>Mg(2+)</name>
        <dbReference type="ChEBI" id="CHEBI:18420"/>
    </ligand>
</feature>
<protein>
    <recommendedName>
        <fullName evidence="15">Phospholipid-transporting ATPase</fullName>
        <ecNumber evidence="15">7.6.2.1</ecNumber>
    </recommendedName>
</protein>
<keyword evidence="10 15" id="KW-0472">Membrane</keyword>
<dbReference type="InterPro" id="IPR008250">
    <property type="entry name" value="ATPase_P-typ_transduc_dom_A_sf"/>
</dbReference>
<evidence type="ECO:0000256" key="3">
    <source>
        <dbReference type="ARBA" id="ARBA00022692"/>
    </source>
</evidence>
<evidence type="ECO:0000256" key="14">
    <source>
        <dbReference type="PIRSR" id="PIRSR606539-3"/>
    </source>
</evidence>
<evidence type="ECO:0000313" key="18">
    <source>
        <dbReference type="EMBL" id="AQK84043.1"/>
    </source>
</evidence>
<keyword evidence="7 14" id="KW-0460">Magnesium</keyword>
<dbReference type="ExpressionAtlas" id="A0A1D6LY10">
    <property type="expression patterns" value="baseline and differential"/>
</dbReference>
<keyword evidence="4 14" id="KW-0479">Metal-binding</keyword>
<dbReference type="InterPro" id="IPR023298">
    <property type="entry name" value="ATPase_P-typ_TM_dom_sf"/>
</dbReference>
<evidence type="ECO:0000256" key="15">
    <source>
        <dbReference type="RuleBase" id="RU362033"/>
    </source>
</evidence>
<sequence length="1235" mass="140600">MAPTKRLEKLKLSTLLTFMRCHGGSSDDHLRIGTVGFSRVVYVNEPDRLEEEGFSYLLNEVSTTKYNLATFLPKSLFEQFRRVANFYFLVSGILALTPLAPYTAVSALAPLCVVIVATMAKEGVEDWRRKQQDHELNNRIVKVHRGNGHFEESKWKNIKVGDVIKVEKDNFFPADMILLSSNYPDGICYVETMNLDGETNLKIKQALKVTLDLHEDIKFREVRQTIKCEDPNANLYSFVGSMEWRGQQYPLSSLQLLLRDSKLRNTDYIYGAVIFTGHDTKVMQNATDPPSKRSKVEKKMDQIIYLLMSSLLMIALLGSVFFGIWTKEDLRDGELKRWYLRPDATTIFYDPKRAALASFFHLLTSLMLYSYFIPISLYISIEMVKILQALFINQDIRMYHEESDKPTHARTSNLNEELGMVDTILSDKTGTLTCNMMEFIKCSIAGTAYGQGVTEVERAMAMRKGARLDDDIENGDHKDKKNDNSPHVKGFNFKDQRIMDGKWVHEPNRVMIRDFFRLLAICHTCIAEIDENEKVSYEAESPDEAAFVIAARELGFEFYKRSLATIIVRERNPSQNVVEKRKYELLNMLEFSSSRSRMSVIVKEPEGRILLLSKGADRLVLHLKLDFLVLVTYNLQRSACVHDFLIVVSVNSVMFKRLAPIGRKFEEETRSHINQYSDSGLRTFVLAYRVLDEKEYKEFNEKLNAAKASVSADKDEKIEQVADSIERDLILLGATAVEDKLQQGVPECIDKLAQAGIKMWVLTGDKLETAINIGFACSLLRQGMTQIIVTLEQPDIIALEKNGDKPKIAKASKQRVMGQIEDGIKQIPPSTQISTASFALIIDGKSLTYALEDDVKFKFLDLALKCASVICCRSSPKQKALVTRLVKEVTHKVTLAIGDGANDVGMLQEADIGVGISGAEGMQAVMASDVAVAQFRFLERLLLVHGHWCYRRISLMICYFFYKNVTFGVTIFLYEAFASFSGKPAYNDWFLSLYNVFFTSLPVIALGVFDQDVSARLCIQYPQLYQEGVQNILFSWRRILGWMFNGVMNAVLIFFFCITAFEDQAFRRDGQVAGLDALGVVMYTCIVWVVNCQMALSVNYFTIIQHIFIWGSIAVWYLFLLVYGAINPRFSTTAYMVFIEQLAPALSFWLVTLFVVVATLVPYFSYAAIQIRFFPMFHNKIQWKRYLGKAEDPEVARQLSSKHRTSLQHRMVGISARRDGKAVQITKETELQVQE</sequence>
<dbReference type="NCBIfam" id="TIGR01652">
    <property type="entry name" value="ATPase-Plipid"/>
    <property type="match status" value="2"/>
</dbReference>
<dbReference type="AlphaFoldDB" id="A0A1D6LY10"/>
<evidence type="ECO:0000256" key="8">
    <source>
        <dbReference type="ARBA" id="ARBA00022967"/>
    </source>
</evidence>
<feature type="transmembrane region" description="Helical" evidence="15">
    <location>
        <begin position="1039"/>
        <end position="1061"/>
    </location>
</feature>
<dbReference type="InterPro" id="IPR036412">
    <property type="entry name" value="HAD-like_sf"/>
</dbReference>
<dbReference type="SUPFAM" id="SSF81665">
    <property type="entry name" value="Calcium ATPase, transmembrane domain M"/>
    <property type="match status" value="1"/>
</dbReference>
<dbReference type="SMR" id="A0A1D6LY10"/>
<feature type="binding site" evidence="13">
    <location>
        <position position="682"/>
    </location>
    <ligand>
        <name>ATP</name>
        <dbReference type="ChEBI" id="CHEBI:30616"/>
    </ligand>
</feature>
<dbReference type="Pfam" id="PF13246">
    <property type="entry name" value="Cation_ATPase"/>
    <property type="match status" value="2"/>
</dbReference>
<organism evidence="18">
    <name type="scientific">Zea mays</name>
    <name type="common">Maize</name>
    <dbReference type="NCBI Taxonomy" id="4577"/>
    <lineage>
        <taxon>Eukaryota</taxon>
        <taxon>Viridiplantae</taxon>
        <taxon>Streptophyta</taxon>
        <taxon>Embryophyta</taxon>
        <taxon>Tracheophyta</taxon>
        <taxon>Spermatophyta</taxon>
        <taxon>Magnoliopsida</taxon>
        <taxon>Liliopsida</taxon>
        <taxon>Poales</taxon>
        <taxon>Poaceae</taxon>
        <taxon>PACMAD clade</taxon>
        <taxon>Panicoideae</taxon>
        <taxon>Andropogonodae</taxon>
        <taxon>Andropogoneae</taxon>
        <taxon>Tripsacinae</taxon>
        <taxon>Zea</taxon>
    </lineage>
</organism>
<feature type="active site" description="4-aspartylphosphate intermediate" evidence="12">
    <location>
        <position position="427"/>
    </location>
</feature>
<dbReference type="PANTHER" id="PTHR24092:SF219">
    <property type="entry name" value="PHOSPHOLIPID-TRANSPORTING ATPASE"/>
    <property type="match status" value="1"/>
</dbReference>
<keyword evidence="5 13" id="KW-0547">Nucleotide-binding</keyword>
<dbReference type="Pfam" id="PF16209">
    <property type="entry name" value="PhoLip_ATPase_N"/>
    <property type="match status" value="1"/>
</dbReference>
<evidence type="ECO:0000256" key="7">
    <source>
        <dbReference type="ARBA" id="ARBA00022842"/>
    </source>
</evidence>
<dbReference type="SFLD" id="SFLDS00003">
    <property type="entry name" value="Haloacid_Dehalogenase"/>
    <property type="match status" value="1"/>
</dbReference>
<dbReference type="STRING" id="4577.A0A1D6LY10"/>
<dbReference type="InterPro" id="IPR032631">
    <property type="entry name" value="P-type_ATPase_N"/>
</dbReference>
<feature type="binding site" evidence="13">
    <location>
        <position position="873"/>
    </location>
    <ligand>
        <name>ATP</name>
        <dbReference type="ChEBI" id="CHEBI:30616"/>
    </ligand>
</feature>
<dbReference type="SUPFAM" id="SSF56784">
    <property type="entry name" value="HAD-like"/>
    <property type="match status" value="1"/>
</dbReference>
<feature type="binding site" evidence="13">
    <location>
        <position position="765"/>
    </location>
    <ligand>
        <name>ATP</name>
        <dbReference type="ChEBI" id="CHEBI:30616"/>
    </ligand>
</feature>
<dbReference type="SFLD" id="SFLDF00027">
    <property type="entry name" value="p-type_atpase"/>
    <property type="match status" value="1"/>
</dbReference>
<evidence type="ECO:0000256" key="6">
    <source>
        <dbReference type="ARBA" id="ARBA00022840"/>
    </source>
</evidence>
<dbReference type="NCBIfam" id="TIGR01494">
    <property type="entry name" value="ATPase_P-type"/>
    <property type="match status" value="2"/>
</dbReference>
<evidence type="ECO:0000256" key="13">
    <source>
        <dbReference type="PIRSR" id="PIRSR606539-2"/>
    </source>
</evidence>
<dbReference type="FunFam" id="2.70.150.10:FF:000023">
    <property type="entry name" value="Phospholipid-transporting ATPase"/>
    <property type="match status" value="1"/>
</dbReference>
<feature type="binding site" evidence="13">
    <location>
        <position position="427"/>
    </location>
    <ligand>
        <name>ATP</name>
        <dbReference type="ChEBI" id="CHEBI:30616"/>
    </ligand>
</feature>
<accession>A0A1D6LY10</accession>
<comment type="subcellular location">
    <subcellularLocation>
        <location evidence="1 15">Membrane</location>
        <topology evidence="1 15">Multi-pass membrane protein</topology>
    </subcellularLocation>
</comment>
<proteinExistence type="inferred from homology"/>
<reference evidence="18" key="1">
    <citation type="submission" date="2015-12" db="EMBL/GenBank/DDBJ databases">
        <title>Update maize B73 reference genome by single molecule sequencing technologies.</title>
        <authorList>
            <consortium name="Maize Genome Sequencing Project"/>
            <person name="Ware D."/>
        </authorList>
    </citation>
    <scope>NUCLEOTIDE SEQUENCE</scope>
    <source>
        <tissue evidence="18">Seedling</tissue>
    </source>
</reference>